<proteinExistence type="predicted"/>
<evidence type="ECO:0000313" key="4">
    <source>
        <dbReference type="Proteomes" id="UP000295184"/>
    </source>
</evidence>
<dbReference type="SUPFAM" id="SSF52266">
    <property type="entry name" value="SGNH hydrolase"/>
    <property type="match status" value="1"/>
</dbReference>
<dbReference type="Gene3D" id="3.40.50.1110">
    <property type="entry name" value="SGNH hydrolase"/>
    <property type="match status" value="1"/>
</dbReference>
<protein>
    <submittedName>
        <fullName evidence="3">Lysophospholipase L1-like esterase</fullName>
    </submittedName>
</protein>
<dbReference type="STRING" id="1650663.GCA_001486665_01397"/>
<evidence type="ECO:0000259" key="2">
    <source>
        <dbReference type="Pfam" id="PF13472"/>
    </source>
</evidence>
<dbReference type="GeneID" id="97381683"/>
<sequence length="337" mass="37064">MANSYREFSNQVRGRQRRRTQRRVLSMALLAVMVLGVSGVITWGIQAVTGWGAEEPATSETVQPGISGSVLAPLPMQNPVVDTNETGFERMGPVQQTGDYTIKTLTYEDIIQPECGLVDSTKYLPDVVFLGDSVTEGLDLYENPAKGVATVLGYRGAVPSDIVNRKSMNRYQSETVVATEVALDIIAQKQPKAVYLMFGANALATSADEAVEKGYFGYYEQMITSIREAAGQDVQIYIQSMTPVTTDYTNTNLNNERIQRINQQLAQMALEQGCHYLDVYSSLLDDSGGLNPSYTTEGLHLNSAGYGAWMDYLLRHVAYSSDLPYVMGSTYYLADNA</sequence>
<feature type="domain" description="SGNH hydrolase-type esterase" evidence="2">
    <location>
        <begin position="129"/>
        <end position="307"/>
    </location>
</feature>
<dbReference type="EMBL" id="SLUM01000035">
    <property type="protein sequence ID" value="TCL53417.1"/>
    <property type="molecule type" value="Genomic_DNA"/>
</dbReference>
<feature type="transmembrane region" description="Helical" evidence="1">
    <location>
        <begin position="24"/>
        <end position="45"/>
    </location>
</feature>
<dbReference type="Proteomes" id="UP000295184">
    <property type="component" value="Unassembled WGS sequence"/>
</dbReference>
<keyword evidence="1" id="KW-1133">Transmembrane helix</keyword>
<dbReference type="PANTHER" id="PTHR30383">
    <property type="entry name" value="THIOESTERASE 1/PROTEASE 1/LYSOPHOSPHOLIPASE L1"/>
    <property type="match status" value="1"/>
</dbReference>
<dbReference type="PANTHER" id="PTHR30383:SF5">
    <property type="entry name" value="SGNH HYDROLASE-TYPE ESTERASE DOMAIN-CONTAINING PROTEIN"/>
    <property type="match status" value="1"/>
</dbReference>
<dbReference type="Pfam" id="PF13472">
    <property type="entry name" value="Lipase_GDSL_2"/>
    <property type="match status" value="1"/>
</dbReference>
<gene>
    <name evidence="3" type="ORF">EDD77_13523</name>
</gene>
<dbReference type="InterPro" id="IPR013830">
    <property type="entry name" value="SGNH_hydro"/>
</dbReference>
<dbReference type="OrthoDB" id="1650541at2"/>
<dbReference type="InterPro" id="IPR051532">
    <property type="entry name" value="Ester_Hydrolysis_Enzymes"/>
</dbReference>
<accession>A0A4R1QJV8</accession>
<keyword evidence="1" id="KW-0812">Transmembrane</keyword>
<dbReference type="GO" id="GO:0004622">
    <property type="term" value="F:phosphatidylcholine lysophospholipase activity"/>
    <property type="evidence" value="ECO:0007669"/>
    <property type="project" value="TreeGrafter"/>
</dbReference>
<dbReference type="AlphaFoldDB" id="A0A4R1QJV8"/>
<organism evidence="3 4">
    <name type="scientific">Allofournierella massiliensis</name>
    <dbReference type="NCBI Taxonomy" id="1650663"/>
    <lineage>
        <taxon>Bacteria</taxon>
        <taxon>Bacillati</taxon>
        <taxon>Bacillota</taxon>
        <taxon>Clostridia</taxon>
        <taxon>Eubacteriales</taxon>
        <taxon>Oscillospiraceae</taxon>
        <taxon>Allofournierella</taxon>
    </lineage>
</organism>
<comment type="caution">
    <text evidence="3">The sequence shown here is derived from an EMBL/GenBank/DDBJ whole genome shotgun (WGS) entry which is preliminary data.</text>
</comment>
<dbReference type="InterPro" id="IPR036514">
    <property type="entry name" value="SGNH_hydro_sf"/>
</dbReference>
<keyword evidence="1" id="KW-0472">Membrane</keyword>
<reference evidence="3 4" key="1">
    <citation type="submission" date="2019-03" db="EMBL/GenBank/DDBJ databases">
        <title>Genomic Encyclopedia of Type Strains, Phase IV (KMG-IV): sequencing the most valuable type-strain genomes for metagenomic binning, comparative biology and taxonomic classification.</title>
        <authorList>
            <person name="Goeker M."/>
        </authorList>
    </citation>
    <scope>NUCLEOTIDE SEQUENCE [LARGE SCALE GENOMIC DNA]</scope>
    <source>
        <strain evidence="3 4">DSM 100451</strain>
    </source>
</reference>
<evidence type="ECO:0000313" key="3">
    <source>
        <dbReference type="EMBL" id="TCL53417.1"/>
    </source>
</evidence>
<name>A0A4R1QJV8_9FIRM</name>
<dbReference type="RefSeq" id="WP_058963845.1">
    <property type="nucleotide sequence ID" value="NZ_CABKVM010000015.1"/>
</dbReference>
<evidence type="ECO:0000256" key="1">
    <source>
        <dbReference type="SAM" id="Phobius"/>
    </source>
</evidence>